<gene>
    <name evidence="1" type="ORF">GCM10022252_22880</name>
</gene>
<dbReference type="Gene3D" id="3.40.50.2020">
    <property type="match status" value="1"/>
</dbReference>
<protein>
    <recommendedName>
        <fullName evidence="3">Phosphoribosyltransferase</fullName>
    </recommendedName>
</protein>
<dbReference type="SUPFAM" id="SSF53271">
    <property type="entry name" value="PRTase-like"/>
    <property type="match status" value="1"/>
</dbReference>
<proteinExistence type="predicted"/>
<evidence type="ECO:0000313" key="2">
    <source>
        <dbReference type="Proteomes" id="UP001501251"/>
    </source>
</evidence>
<keyword evidence="2" id="KW-1185">Reference proteome</keyword>
<dbReference type="InterPro" id="IPR000836">
    <property type="entry name" value="PRTase_dom"/>
</dbReference>
<sequence length="185" mass="20486">MVPISYAVKRAQHAHNLAAYKAGFPSQESQTNLLSLLLLFIGEHLGCVTRAARVTGWSHAAIVPSTKSRPDMHPLRAMLEGRLGLPWAELSVNPGISPEVREFRADWFRVSGVDLSGARVLLLDDTWTTGSRIQSVSYALKLAGADRVAAVVLGRHVNPEWEGWKPIIREVKEKPFRSDWCAVHS</sequence>
<dbReference type="Proteomes" id="UP001501251">
    <property type="component" value="Unassembled WGS sequence"/>
</dbReference>
<dbReference type="CDD" id="cd06223">
    <property type="entry name" value="PRTases_typeI"/>
    <property type="match status" value="1"/>
</dbReference>
<organism evidence="1 2">
    <name type="scientific">Streptosporangium oxazolinicum</name>
    <dbReference type="NCBI Taxonomy" id="909287"/>
    <lineage>
        <taxon>Bacteria</taxon>
        <taxon>Bacillati</taxon>
        <taxon>Actinomycetota</taxon>
        <taxon>Actinomycetes</taxon>
        <taxon>Streptosporangiales</taxon>
        <taxon>Streptosporangiaceae</taxon>
        <taxon>Streptosporangium</taxon>
    </lineage>
</organism>
<evidence type="ECO:0008006" key="3">
    <source>
        <dbReference type="Google" id="ProtNLM"/>
    </source>
</evidence>
<evidence type="ECO:0000313" key="1">
    <source>
        <dbReference type="EMBL" id="GAA4188130.1"/>
    </source>
</evidence>
<dbReference type="InterPro" id="IPR029057">
    <property type="entry name" value="PRTase-like"/>
</dbReference>
<dbReference type="EMBL" id="BAABAQ010000003">
    <property type="protein sequence ID" value="GAA4188130.1"/>
    <property type="molecule type" value="Genomic_DNA"/>
</dbReference>
<comment type="caution">
    <text evidence="1">The sequence shown here is derived from an EMBL/GenBank/DDBJ whole genome shotgun (WGS) entry which is preliminary data.</text>
</comment>
<name>A0ABP8ARG0_9ACTN</name>
<reference evidence="2" key="1">
    <citation type="journal article" date="2019" name="Int. J. Syst. Evol. Microbiol.">
        <title>The Global Catalogue of Microorganisms (GCM) 10K type strain sequencing project: providing services to taxonomists for standard genome sequencing and annotation.</title>
        <authorList>
            <consortium name="The Broad Institute Genomics Platform"/>
            <consortium name="The Broad Institute Genome Sequencing Center for Infectious Disease"/>
            <person name="Wu L."/>
            <person name="Ma J."/>
        </authorList>
    </citation>
    <scope>NUCLEOTIDE SEQUENCE [LARGE SCALE GENOMIC DNA]</scope>
    <source>
        <strain evidence="2">JCM 17388</strain>
    </source>
</reference>
<accession>A0ABP8ARG0</accession>